<dbReference type="STRING" id="1306861.A0A4U6XED0"/>
<dbReference type="InterPro" id="IPR032430">
    <property type="entry name" value="Blm10_mid"/>
</dbReference>
<evidence type="ECO:0000256" key="5">
    <source>
        <dbReference type="SAM" id="MobiDB-lite"/>
    </source>
</evidence>
<dbReference type="GO" id="GO:0016504">
    <property type="term" value="F:peptidase activator activity"/>
    <property type="evidence" value="ECO:0007669"/>
    <property type="project" value="InterPro"/>
</dbReference>
<dbReference type="GO" id="GO:0000502">
    <property type="term" value="C:proteasome complex"/>
    <property type="evidence" value="ECO:0007669"/>
    <property type="project" value="UniProtKB-KW"/>
</dbReference>
<feature type="domain" description="Proteasome activator complex subunit 4 C-terminal" evidence="6">
    <location>
        <begin position="2086"/>
        <end position="2174"/>
    </location>
</feature>
<evidence type="ECO:0000256" key="4">
    <source>
        <dbReference type="ARBA" id="ARBA00023204"/>
    </source>
</evidence>
<protein>
    <submittedName>
        <fullName evidence="9">Proteasome activator complex subunit 4</fullName>
    </submittedName>
</protein>
<evidence type="ECO:0000256" key="3">
    <source>
        <dbReference type="ARBA" id="ARBA00022763"/>
    </source>
</evidence>
<name>A0A4U6XED0_9PEZI</name>
<comment type="caution">
    <text evidence="9">The sequence shown here is derived from an EMBL/GenBank/DDBJ whole genome shotgun (WGS) entry which is preliminary data.</text>
</comment>
<keyword evidence="9" id="KW-0647">Proteasome</keyword>
<dbReference type="InterPro" id="IPR035309">
    <property type="entry name" value="PSME4"/>
</dbReference>
<feature type="compositionally biased region" description="Acidic residues" evidence="5">
    <location>
        <begin position="1153"/>
        <end position="1174"/>
    </location>
</feature>
<dbReference type="InterPro" id="IPR032372">
    <property type="entry name" value="Blm10_N"/>
</dbReference>
<evidence type="ECO:0000313" key="10">
    <source>
        <dbReference type="Proteomes" id="UP000310108"/>
    </source>
</evidence>
<evidence type="ECO:0000259" key="8">
    <source>
        <dbReference type="Pfam" id="PF16547"/>
    </source>
</evidence>
<gene>
    <name evidence="9" type="primary">psme4</name>
    <name evidence="9" type="ORF">CTA1_3334</name>
</gene>
<evidence type="ECO:0000313" key="9">
    <source>
        <dbReference type="EMBL" id="TKW53753.1"/>
    </source>
</evidence>
<feature type="compositionally biased region" description="Basic residues" evidence="5">
    <location>
        <begin position="109"/>
        <end position="120"/>
    </location>
</feature>
<evidence type="ECO:0000256" key="1">
    <source>
        <dbReference type="ARBA" id="ARBA00005739"/>
    </source>
</evidence>
<proteinExistence type="inferred from homology"/>
<dbReference type="GO" id="GO:0010499">
    <property type="term" value="P:proteasomal ubiquitin-independent protein catabolic process"/>
    <property type="evidence" value="ECO:0007669"/>
    <property type="project" value="TreeGrafter"/>
</dbReference>
<feature type="region of interest" description="Disordered" evidence="5">
    <location>
        <begin position="1138"/>
        <end position="1174"/>
    </location>
</feature>
<dbReference type="GO" id="GO:0005829">
    <property type="term" value="C:cytosol"/>
    <property type="evidence" value="ECO:0007669"/>
    <property type="project" value="TreeGrafter"/>
</dbReference>
<organism evidence="9 10">
    <name type="scientific">Colletotrichum tanaceti</name>
    <dbReference type="NCBI Taxonomy" id="1306861"/>
    <lineage>
        <taxon>Eukaryota</taxon>
        <taxon>Fungi</taxon>
        <taxon>Dikarya</taxon>
        <taxon>Ascomycota</taxon>
        <taxon>Pezizomycotina</taxon>
        <taxon>Sordariomycetes</taxon>
        <taxon>Hypocreomycetidae</taxon>
        <taxon>Glomerellales</taxon>
        <taxon>Glomerellaceae</taxon>
        <taxon>Colletotrichum</taxon>
        <taxon>Colletotrichum destructivum species complex</taxon>
    </lineage>
</organism>
<feature type="non-terminal residue" evidence="9">
    <location>
        <position position="1"/>
    </location>
</feature>
<feature type="compositionally biased region" description="Polar residues" evidence="5">
    <location>
        <begin position="175"/>
        <end position="186"/>
    </location>
</feature>
<evidence type="ECO:0000259" key="6">
    <source>
        <dbReference type="Pfam" id="PF11919"/>
    </source>
</evidence>
<keyword evidence="2" id="KW-0677">Repeat</keyword>
<keyword evidence="10" id="KW-1185">Reference proteome</keyword>
<evidence type="ECO:0000259" key="7">
    <source>
        <dbReference type="Pfam" id="PF16507"/>
    </source>
</evidence>
<feature type="region of interest" description="Disordered" evidence="5">
    <location>
        <begin position="97"/>
        <end position="126"/>
    </location>
</feature>
<evidence type="ECO:0000256" key="2">
    <source>
        <dbReference type="ARBA" id="ARBA00022737"/>
    </source>
</evidence>
<dbReference type="Pfam" id="PF16547">
    <property type="entry name" value="BLM10_N"/>
    <property type="match status" value="1"/>
</dbReference>
<keyword evidence="3" id="KW-0227">DNA damage</keyword>
<dbReference type="Pfam" id="PF11919">
    <property type="entry name" value="PSME4_C"/>
    <property type="match status" value="1"/>
</dbReference>
<feature type="region of interest" description="Disordered" evidence="5">
    <location>
        <begin position="164"/>
        <end position="192"/>
    </location>
</feature>
<reference evidence="9 10" key="1">
    <citation type="journal article" date="2019" name="PLoS ONE">
        <title>Comparative genome analysis indicates high evolutionary potential of pathogenicity genes in Colletotrichum tanaceti.</title>
        <authorList>
            <person name="Lelwala R.V."/>
            <person name="Korhonen P.K."/>
            <person name="Young N.D."/>
            <person name="Scott J.B."/>
            <person name="Ades P.A."/>
            <person name="Gasser R.B."/>
            <person name="Taylor P.W.J."/>
        </authorList>
    </citation>
    <scope>NUCLEOTIDE SEQUENCE [LARGE SCALE GENOMIC DNA]</scope>
    <source>
        <strain evidence="9">BRIP57314</strain>
    </source>
</reference>
<sequence length="2174" mass="246276">PFPFFKPAPIYLSPHTLRGILERRHARNRSSIIIDEIVQLWNPSDTLSAKTTQLTTIDRQFIRSQRLNPKNDRHILLDRSHETPPLPPCRLCPSILSHARPLPPDQRTPRYRRRRRRSSRYNHCPHTTPPAASLHLSCGVGAGASDSCCILCAITPTTAATAATTSATLPPRSVAESNESQTCTQSPTPPSCFSVSTRAVVSCRVAAAAAAAARRHYSHITAMDETPGPQPSSHAAALAAASTAHFLSSHFASVDTISRSNSPGLPYKKGDEDDKKRYRPRTFSYFNHLPFPVEEESNRDAALAGILKQLYIAIKAEDFSPGALHWTRELTGWLNLKFEMTRELRATLAKLYYHLCLAPGLEPSTADRFLRMVVILTRKYHYLKPVDDLLLDWRPLWREIKALVLPSEVASHQTNRRRSQKQLWKLCLHAQTYFDPKDRKEMLDEFLPYFSTSDVSNAYIVVGTINALLPTDAAPADVPCSQPQEFMPTLFHLWSLIARSKSFDVFFIDLYSRMARDFLQASNTPFDAHGIFTREQSDWIFTAILRLTEIPVGQSNSPYSTLDYSSGLGLYLEKDKKKYPTAYMIARWIVYSLSPKCLEEESSILASLEGLLEAIDTFYHPSNVGSWTTFLGQFTVYLTDIFVSRWNRERSGELDTPEDRKITPALKRRFVSALKEVTYMGLFSKSNRVAHYYYASLQGLAYLEPNLILPGALQRFYPSLQGLVEVHRTTSSLNGLQMIANVMSKTKGFRCHITALLALALPGIDANDLGKTQYTLNFIQSVAYSIPMVPLIKDGDAVHGTALAMEWVQGEMERMEREGQDIKLDYESELSNEDEANILRSSTAGLGEFVIALLGKVFTLLENLPDASHVRGGTPEDNVINALPAALSPLFASLSPELFDTALEKLSSFVSTHVVHQARDAMAWILNALCKVNPQKTLKVFIPMLIVNIRNEIDYNHAASDRSSGTDYLPRDRALVWHVSMLGMAVVHVGNEVLKYQTELHDIAKYMQEKCRGLPTIHISNYIHHLLLNLTHTYPIDTSLYEPEIIKRGLDVGDWGKTTSPADLTIKWHRPSAGEVQFAVELFDSQTKAAARKLDLLMSENPPVSRKGKNKEWSDEVSRLFQQIRLVISGMATLFDPHRASGEKTNGNPGADDNGDTAMEDDDDPLAEAAEDDETRPQYRYDAGYLLSDEDPAYHKLHELREDVGRLLCRSHEFLNQSQEDDVSCFTALYAAYRTWITDVGIERSAHPLERHLRLYKSDISAFKISGLRKVYPRPLLIKRADAYQLLRVKHNASARQKSELDKQLLLNLAQSSVSPYADVRRVAQNALDSSLKALIGGRPLVIPILLERLRAALDAVDHDRIKGAMYTLFFTSLLKTMVRDWRFAPDALRLYLRAGTIDKPSIQQLGATALFPLLDFGKPFERMIIVNQDFVEPIRPTDDCSQAISNRHNFIVQRRERVEQKKATLGLELTEMAKAAHWKIASRCAIFASNMCLRFDTLAPPEFIALVTQGTNDTHPGLRASYMSAFTSVFEAVEMRAAYDHEYRNYLLEKEKDRNKITVEVPKGDAAFTQKYLDSFASPENAEYMVDSDHPGWLVWGKKFLASRAKPIPFTDYDETETAVRRQIGDLITREWLKTCFDYLKQEPRDANADRFRMGNVYMLMHVFDLMHYGGTAIKLDDVKELTMEVYGDGSDKHQHRATAEIVAALLCGSSDDPPDFRNQVWGFAAPLMLKVLNEDLTPENLQYWVSCLHLTVDPKDPRRSHELVDALSSFRLDMSSNAAFKESSKVQVLEFIITDSGWHFRHEKPVLADFLSHIDHPYKTVREAMGRVIATIYRTRYHESFESVERLLEANKSASSLGLRPYEPTKEFSDTVLEIFDRLEKWRHERTPGQQTPSSYTSGSKTVLTWLDSTLSSQECTQLMPFFPEPFMEQLLHMMDVKEDPELMRLAYHVYRHLPNIPFRIGEDGLFIDALVRIGKSAASWHQRLRSMVNMQVIYFRRLFLIEKKQRDILFNAVSDMLADPQLEVRSCASATLAGMIRCSPKRIRDPTIQLLKKRFEDGLRLNPMPKRKLPGTETPVDTNKQIVRRHAAVLGLGALIEAFPYATPPPSWMPEVLQILATRAASDPGVVGKATKAILSDFKKTRQDSWSVDQKYFTPDQLEDLEGVLWKSYFA</sequence>
<comment type="similarity">
    <text evidence="1">Belongs to the BLM10 family.</text>
</comment>
<dbReference type="InterPro" id="IPR016024">
    <property type="entry name" value="ARM-type_fold"/>
</dbReference>
<dbReference type="Pfam" id="PF16507">
    <property type="entry name" value="HEAT_PSME4_mid"/>
    <property type="match status" value="1"/>
</dbReference>
<dbReference type="GO" id="GO:0005634">
    <property type="term" value="C:nucleus"/>
    <property type="evidence" value="ECO:0007669"/>
    <property type="project" value="UniProtKB-SubCell"/>
</dbReference>
<keyword evidence="4" id="KW-0234">DNA repair</keyword>
<dbReference type="GO" id="GO:0006281">
    <property type="term" value="P:DNA repair"/>
    <property type="evidence" value="ECO:0007669"/>
    <property type="project" value="UniProtKB-KW"/>
</dbReference>
<feature type="domain" description="Proteasome activator Blm10 middle HEAT repeats region" evidence="7">
    <location>
        <begin position="608"/>
        <end position="1135"/>
    </location>
</feature>
<dbReference type="EMBL" id="PJEX01000169">
    <property type="protein sequence ID" value="TKW53753.1"/>
    <property type="molecule type" value="Genomic_DNA"/>
</dbReference>
<dbReference type="GO" id="GO:0070628">
    <property type="term" value="F:proteasome binding"/>
    <property type="evidence" value="ECO:0007669"/>
    <property type="project" value="InterPro"/>
</dbReference>
<accession>A0A4U6XED0</accession>
<dbReference type="InterPro" id="IPR021843">
    <property type="entry name" value="PSME4_C"/>
</dbReference>
<dbReference type="Proteomes" id="UP000310108">
    <property type="component" value="Unassembled WGS sequence"/>
</dbReference>
<feature type="domain" description="Proteasome activator Blm10 N-terminal" evidence="8">
    <location>
        <begin position="255"/>
        <end position="322"/>
    </location>
</feature>
<dbReference type="SUPFAM" id="SSF48371">
    <property type="entry name" value="ARM repeat"/>
    <property type="match status" value="1"/>
</dbReference>
<dbReference type="PANTHER" id="PTHR32170:SF3">
    <property type="entry name" value="PROTEASOME ACTIVATOR COMPLEX SUBUNIT 4"/>
    <property type="match status" value="1"/>
</dbReference>
<dbReference type="PANTHER" id="PTHR32170">
    <property type="entry name" value="PROTEASOME ACTIVATOR COMPLEX SUBUNIT 4"/>
    <property type="match status" value="1"/>
</dbReference>